<dbReference type="PANTHER" id="PTHR43649:SF12">
    <property type="entry name" value="DIACETYLCHITOBIOSE BINDING PROTEIN DASA"/>
    <property type="match status" value="1"/>
</dbReference>
<feature type="chain" id="PRO_5038993181" evidence="1">
    <location>
        <begin position="22"/>
        <end position="566"/>
    </location>
</feature>
<protein>
    <submittedName>
        <fullName evidence="2">Sugar ABC transporter substrate-binding protein</fullName>
    </submittedName>
</protein>
<dbReference type="CDD" id="cd13583">
    <property type="entry name" value="PBP2_AlgQ_like_4"/>
    <property type="match status" value="1"/>
</dbReference>
<sequence length="566" mass="63746">MKAKKILAMALAGIMMFSVGACGGSTSEEAAANPAETATDVADMLNTEVATDAEDAQLDYTYGEDVTFHSDEPVTYSMMYSDHENYPYKEDWRLWSAIQEKTNVTFDLTIIARTDYEDKKSVLINSGDSPYIIPKTYDEGKYVNGGQIVAISDWVKYMPNYQKCVKEWDMAGDLKSKLQADGKYYVLPGIWENGGGGYSFIIRKDIFDAAGVDVTELEKTWTYDDFYEACKKVKEYTGCEYVISDMSKGDCLLNISSIPYGAKAGWGISNALAFDQEKEEFYFADTTDGAKEWLTWLNKMVKDGILDPESFSQEDDAAKAKFFTGETYVMTGNYQNLNDYTTQLQVEGAELYMATTPGGPAGMVQIENSRLENGVMISQNALDELGEEGFIKMLRFVDWLWYSEEGHTLSQWGIEGETYTKDSEGNIILNPDITYNGVNPNAEKKLNADYGFAGGVFAYGGPTWIRNSKMTTDGEKDFEKRIQEYREPRPKDPPFMANEEESEELTLIQTPLIDSTKTWIQKFITGQADIDTQWESYVSEIKSLGVDNYVSQVNEIFEKNKTKLGY</sequence>
<feature type="signal peptide" evidence="1">
    <location>
        <begin position="1"/>
        <end position="21"/>
    </location>
</feature>
<evidence type="ECO:0000256" key="1">
    <source>
        <dbReference type="SAM" id="SignalP"/>
    </source>
</evidence>
<evidence type="ECO:0000313" key="3">
    <source>
        <dbReference type="Proteomes" id="UP000261166"/>
    </source>
</evidence>
<proteinExistence type="predicted"/>
<keyword evidence="1" id="KW-0732">Signal</keyword>
<dbReference type="SUPFAM" id="SSF53850">
    <property type="entry name" value="Periplasmic binding protein-like II"/>
    <property type="match status" value="1"/>
</dbReference>
<organism evidence="2 3">
    <name type="scientific">Eisenbergiella massiliensis</name>
    <dbReference type="NCBI Taxonomy" id="1720294"/>
    <lineage>
        <taxon>Bacteria</taxon>
        <taxon>Bacillati</taxon>
        <taxon>Bacillota</taxon>
        <taxon>Clostridia</taxon>
        <taxon>Lachnospirales</taxon>
        <taxon>Lachnospiraceae</taxon>
        <taxon>Eisenbergiella</taxon>
    </lineage>
</organism>
<dbReference type="OrthoDB" id="2491264at2"/>
<reference evidence="2 3" key="1">
    <citation type="submission" date="2018-08" db="EMBL/GenBank/DDBJ databases">
        <title>A genome reference for cultivated species of the human gut microbiota.</title>
        <authorList>
            <person name="Zou Y."/>
            <person name="Xue W."/>
            <person name="Luo G."/>
        </authorList>
    </citation>
    <scope>NUCLEOTIDE SEQUENCE [LARGE SCALE GENOMIC DNA]</scope>
    <source>
        <strain evidence="2 3">AF26-4BH</strain>
    </source>
</reference>
<dbReference type="PROSITE" id="PS51257">
    <property type="entry name" value="PROKAR_LIPOPROTEIN"/>
    <property type="match status" value="1"/>
</dbReference>
<dbReference type="EMBL" id="QVLU01000004">
    <property type="protein sequence ID" value="RGE73136.1"/>
    <property type="molecule type" value="Genomic_DNA"/>
</dbReference>
<comment type="caution">
    <text evidence="2">The sequence shown here is derived from an EMBL/GenBank/DDBJ whole genome shotgun (WGS) entry which is preliminary data.</text>
</comment>
<gene>
    <name evidence="2" type="ORF">DWY69_06545</name>
</gene>
<dbReference type="PANTHER" id="PTHR43649">
    <property type="entry name" value="ARABINOSE-BINDING PROTEIN-RELATED"/>
    <property type="match status" value="1"/>
</dbReference>
<name>A0A3E3J1C0_9FIRM</name>
<accession>A0A3E3J1C0</accession>
<dbReference type="InterPro" id="IPR050490">
    <property type="entry name" value="Bact_solute-bd_prot1"/>
</dbReference>
<dbReference type="AlphaFoldDB" id="A0A3E3J1C0"/>
<dbReference type="Proteomes" id="UP000261166">
    <property type="component" value="Unassembled WGS sequence"/>
</dbReference>
<evidence type="ECO:0000313" key="2">
    <source>
        <dbReference type="EMBL" id="RGE73136.1"/>
    </source>
</evidence>
<dbReference type="Gene3D" id="3.40.190.10">
    <property type="entry name" value="Periplasmic binding protein-like II"/>
    <property type="match status" value="2"/>
</dbReference>
<dbReference type="RefSeq" id="WP_025488197.1">
    <property type="nucleotide sequence ID" value="NZ_JBKVAZ010000003.1"/>
</dbReference>